<reference evidence="3" key="1">
    <citation type="journal article" date="2023" name="Nat. Commun.">
        <title>Diploid and tetraploid genomes of Acorus and the evolution of monocots.</title>
        <authorList>
            <person name="Ma L."/>
            <person name="Liu K.W."/>
            <person name="Li Z."/>
            <person name="Hsiao Y.Y."/>
            <person name="Qi Y."/>
            <person name="Fu T."/>
            <person name="Tang G.D."/>
            <person name="Zhang D."/>
            <person name="Sun W.H."/>
            <person name="Liu D.K."/>
            <person name="Li Y."/>
            <person name="Chen G.Z."/>
            <person name="Liu X.D."/>
            <person name="Liao X.Y."/>
            <person name="Jiang Y.T."/>
            <person name="Yu X."/>
            <person name="Hao Y."/>
            <person name="Huang J."/>
            <person name="Zhao X.W."/>
            <person name="Ke S."/>
            <person name="Chen Y.Y."/>
            <person name="Wu W.L."/>
            <person name="Hsu J.L."/>
            <person name="Lin Y.F."/>
            <person name="Huang M.D."/>
            <person name="Li C.Y."/>
            <person name="Huang L."/>
            <person name="Wang Z.W."/>
            <person name="Zhao X."/>
            <person name="Zhong W.Y."/>
            <person name="Peng D.H."/>
            <person name="Ahmad S."/>
            <person name="Lan S."/>
            <person name="Zhang J.S."/>
            <person name="Tsai W.C."/>
            <person name="Van de Peer Y."/>
            <person name="Liu Z.J."/>
        </authorList>
    </citation>
    <scope>NUCLEOTIDE SEQUENCE</scope>
    <source>
        <strain evidence="3">CP</strain>
    </source>
</reference>
<dbReference type="Gene3D" id="3.30.70.100">
    <property type="match status" value="1"/>
</dbReference>
<feature type="domain" description="HMA" evidence="2">
    <location>
        <begin position="170"/>
        <end position="236"/>
    </location>
</feature>
<dbReference type="PANTHER" id="PTHR46119">
    <property type="entry name" value="OS08G0405700 PROTEIN"/>
    <property type="match status" value="1"/>
</dbReference>
<accession>A0AAV9FAY7</accession>
<dbReference type="EMBL" id="JAUJYO010000003">
    <property type="protein sequence ID" value="KAK1321990.1"/>
    <property type="molecule type" value="Genomic_DNA"/>
</dbReference>
<comment type="caution">
    <text evidence="3">The sequence shown here is derived from an EMBL/GenBank/DDBJ whole genome shotgun (WGS) entry which is preliminary data.</text>
</comment>
<dbReference type="InterPro" id="IPR044526">
    <property type="entry name" value="NAKR1-3"/>
</dbReference>
<protein>
    <recommendedName>
        <fullName evidence="2">HMA domain-containing protein</fullName>
    </recommendedName>
</protein>
<organism evidence="3 4">
    <name type="scientific">Acorus calamus</name>
    <name type="common">Sweet flag</name>
    <dbReference type="NCBI Taxonomy" id="4465"/>
    <lineage>
        <taxon>Eukaryota</taxon>
        <taxon>Viridiplantae</taxon>
        <taxon>Streptophyta</taxon>
        <taxon>Embryophyta</taxon>
        <taxon>Tracheophyta</taxon>
        <taxon>Spermatophyta</taxon>
        <taxon>Magnoliopsida</taxon>
        <taxon>Liliopsida</taxon>
        <taxon>Acoraceae</taxon>
        <taxon>Acorus</taxon>
    </lineage>
</organism>
<feature type="compositionally biased region" description="Basic residues" evidence="1">
    <location>
        <begin position="30"/>
        <end position="40"/>
    </location>
</feature>
<evidence type="ECO:0000313" key="3">
    <source>
        <dbReference type="EMBL" id="KAK1321990.1"/>
    </source>
</evidence>
<name>A0AAV9FAY7_ACOCL</name>
<dbReference type="AlphaFoldDB" id="A0AAV9FAY7"/>
<feature type="compositionally biased region" description="Low complexity" evidence="1">
    <location>
        <begin position="84"/>
        <end position="101"/>
    </location>
</feature>
<proteinExistence type="predicted"/>
<dbReference type="SUPFAM" id="SSF55008">
    <property type="entry name" value="HMA, heavy metal-associated domain"/>
    <property type="match status" value="1"/>
</dbReference>
<dbReference type="InterPro" id="IPR036163">
    <property type="entry name" value="HMA_dom_sf"/>
</dbReference>
<sequence>MATDQRSPSIHHHRNRGNPFSNLPHLSPLKPKRNQAKNRKSSASDRPIDPISPPGSTRYLLDDEAMLDGSSDVPEFLMRSQSMMSLASSSHDTNSISSTTSGGPRCRPPLVIDPMRFRSVEPGESPVLSVSQYKASLTIERTRFQSVEVAEESPVLKTPVVSASTSGSDKQVVVLRVSLHCRGCEGKVRKHISRMKGVTSFNIDFAAKKVTVIGDVTPLGVLASISRVKNAQLWPSSASVSGK</sequence>
<dbReference type="PROSITE" id="PS50846">
    <property type="entry name" value="HMA_2"/>
    <property type="match status" value="1"/>
</dbReference>
<feature type="region of interest" description="Disordered" evidence="1">
    <location>
        <begin position="84"/>
        <end position="108"/>
    </location>
</feature>
<evidence type="ECO:0000256" key="1">
    <source>
        <dbReference type="SAM" id="MobiDB-lite"/>
    </source>
</evidence>
<dbReference type="Proteomes" id="UP001180020">
    <property type="component" value="Unassembled WGS sequence"/>
</dbReference>
<dbReference type="Pfam" id="PF00403">
    <property type="entry name" value="HMA"/>
    <property type="match status" value="1"/>
</dbReference>
<dbReference type="InterPro" id="IPR006121">
    <property type="entry name" value="HMA_dom"/>
</dbReference>
<evidence type="ECO:0000313" key="4">
    <source>
        <dbReference type="Proteomes" id="UP001180020"/>
    </source>
</evidence>
<dbReference type="GO" id="GO:0046872">
    <property type="term" value="F:metal ion binding"/>
    <property type="evidence" value="ECO:0007669"/>
    <property type="project" value="InterPro"/>
</dbReference>
<keyword evidence="4" id="KW-1185">Reference proteome</keyword>
<gene>
    <name evidence="3" type="ORF">QJS10_CPA03g01456</name>
</gene>
<feature type="region of interest" description="Disordered" evidence="1">
    <location>
        <begin position="1"/>
        <end position="59"/>
    </location>
</feature>
<dbReference type="PANTHER" id="PTHR46119:SF15">
    <property type="entry name" value="PROTEIN SODIUM POTASSIUM ROOT DEFECTIVE 2"/>
    <property type="match status" value="1"/>
</dbReference>
<evidence type="ECO:0000259" key="2">
    <source>
        <dbReference type="PROSITE" id="PS50846"/>
    </source>
</evidence>
<reference evidence="3" key="2">
    <citation type="submission" date="2023-06" db="EMBL/GenBank/DDBJ databases">
        <authorList>
            <person name="Ma L."/>
            <person name="Liu K.-W."/>
            <person name="Li Z."/>
            <person name="Hsiao Y.-Y."/>
            <person name="Qi Y."/>
            <person name="Fu T."/>
            <person name="Tang G."/>
            <person name="Zhang D."/>
            <person name="Sun W.-H."/>
            <person name="Liu D.-K."/>
            <person name="Li Y."/>
            <person name="Chen G.-Z."/>
            <person name="Liu X.-D."/>
            <person name="Liao X.-Y."/>
            <person name="Jiang Y.-T."/>
            <person name="Yu X."/>
            <person name="Hao Y."/>
            <person name="Huang J."/>
            <person name="Zhao X.-W."/>
            <person name="Ke S."/>
            <person name="Chen Y.-Y."/>
            <person name="Wu W.-L."/>
            <person name="Hsu J.-L."/>
            <person name="Lin Y.-F."/>
            <person name="Huang M.-D."/>
            <person name="Li C.-Y."/>
            <person name="Huang L."/>
            <person name="Wang Z.-W."/>
            <person name="Zhao X."/>
            <person name="Zhong W.-Y."/>
            <person name="Peng D.-H."/>
            <person name="Ahmad S."/>
            <person name="Lan S."/>
            <person name="Zhang J.-S."/>
            <person name="Tsai W.-C."/>
            <person name="Van De Peer Y."/>
            <person name="Liu Z.-J."/>
        </authorList>
    </citation>
    <scope>NUCLEOTIDE SEQUENCE</scope>
    <source>
        <strain evidence="3">CP</strain>
        <tissue evidence="3">Leaves</tissue>
    </source>
</reference>
<dbReference type="CDD" id="cd00371">
    <property type="entry name" value="HMA"/>
    <property type="match status" value="1"/>
</dbReference>